<dbReference type="PANTHER" id="PTHR40267">
    <property type="entry name" value="BLR3294 PROTEIN"/>
    <property type="match status" value="1"/>
</dbReference>
<dbReference type="PANTHER" id="PTHR40267:SF1">
    <property type="entry name" value="BLR3294 PROTEIN"/>
    <property type="match status" value="1"/>
</dbReference>
<dbReference type="Gene3D" id="3.40.50.12500">
    <property type="match status" value="1"/>
</dbReference>
<gene>
    <name evidence="1" type="ORF">J4H92_03110</name>
</gene>
<dbReference type="AlphaFoldDB" id="A0A939MM21"/>
<dbReference type="InterPro" id="IPR026286">
    <property type="entry name" value="MaiA/AMDase"/>
</dbReference>
<proteinExistence type="predicted"/>
<evidence type="ECO:0000313" key="2">
    <source>
        <dbReference type="Proteomes" id="UP000664382"/>
    </source>
</evidence>
<dbReference type="Proteomes" id="UP000664382">
    <property type="component" value="Unassembled WGS sequence"/>
</dbReference>
<reference evidence="1" key="1">
    <citation type="submission" date="2021-03" db="EMBL/GenBank/DDBJ databases">
        <title>Leucobacter chromiisoli sp. nov., isolated from chromium-containing soil of chemical plant.</title>
        <authorList>
            <person name="Xu Z."/>
        </authorList>
    </citation>
    <scope>NUCLEOTIDE SEQUENCE</scope>
    <source>
        <strain evidence="1">S27</strain>
    </source>
</reference>
<evidence type="ECO:0008006" key="3">
    <source>
        <dbReference type="Google" id="ProtNLM"/>
    </source>
</evidence>
<protein>
    <recommendedName>
        <fullName evidence="3">Maleate cis-trans isomerase</fullName>
    </recommendedName>
</protein>
<dbReference type="EMBL" id="JAGDYM010000004">
    <property type="protein sequence ID" value="MBO1900936.1"/>
    <property type="molecule type" value="Genomic_DNA"/>
</dbReference>
<sequence length="234" mass="24101">MSSPAPPPAERPRIAVLVPSSDTSVEIELPRRLGGAASIHVARMRLDSVTAEGLRGLEASALEQAAGLRQIAPDLALFACTSGTFLRGAAFERGFVAELEELLGARVLTAARSMVRALVARGTRVRLVASYTEDLVAAESAYLRDHGLEVASARGLGILDDEATARVTPAQLAEAAAGAAGDGADAVMLSCTNLRTLDASAWLEQRIGLPVVSSNSALAEAALAALGSGSDPFE</sequence>
<dbReference type="InterPro" id="IPR053714">
    <property type="entry name" value="Iso_Racemase_Enz_sf"/>
</dbReference>
<keyword evidence="2" id="KW-1185">Reference proteome</keyword>
<name>A0A939MM21_9MICO</name>
<comment type="caution">
    <text evidence="1">The sequence shown here is derived from an EMBL/GenBank/DDBJ whole genome shotgun (WGS) entry which is preliminary data.</text>
</comment>
<dbReference type="RefSeq" id="WP_208095825.1">
    <property type="nucleotide sequence ID" value="NZ_JAGDYM010000004.1"/>
</dbReference>
<accession>A0A939MM21</accession>
<evidence type="ECO:0000313" key="1">
    <source>
        <dbReference type="EMBL" id="MBO1900936.1"/>
    </source>
</evidence>
<dbReference type="PIRSF" id="PIRSF015736">
    <property type="entry name" value="MI"/>
    <property type="match status" value="1"/>
</dbReference>
<dbReference type="Pfam" id="PF17645">
    <property type="entry name" value="Amdase"/>
    <property type="match status" value="1"/>
</dbReference>
<organism evidence="1 2">
    <name type="scientific">Leucobacter weissii</name>
    <dbReference type="NCBI Taxonomy" id="1983706"/>
    <lineage>
        <taxon>Bacteria</taxon>
        <taxon>Bacillati</taxon>
        <taxon>Actinomycetota</taxon>
        <taxon>Actinomycetes</taxon>
        <taxon>Micrococcales</taxon>
        <taxon>Microbacteriaceae</taxon>
        <taxon>Leucobacter</taxon>
    </lineage>
</organism>